<evidence type="ECO:0000313" key="2">
    <source>
        <dbReference type="Proteomes" id="UP000509510"/>
    </source>
</evidence>
<gene>
    <name evidence="1" type="ORF">TRUGW13939_02183</name>
</gene>
<sequence>MTTVSLYVAIYNDEGVYKHWAFFIDGPTDTQKNVLNIMSSSTQYRFERRHGNEHESEILSKIVYICEMEESKIKTTVKIAKTAVIHNEYPGYNCQDYVLEMLDTLEENGVIDGSDENYKKKKEIVKSKQEGLI</sequence>
<dbReference type="EMBL" id="CP055898">
    <property type="protein sequence ID" value="QKX55091.1"/>
    <property type="molecule type" value="Genomic_DNA"/>
</dbReference>
<dbReference type="OrthoDB" id="37659at2759"/>
<reference evidence="2" key="1">
    <citation type="submission" date="2020-06" db="EMBL/GenBank/DDBJ databases">
        <title>A chromosome-scale genome assembly of Talaromyces rugulosus W13939.</title>
        <authorList>
            <person name="Wang B."/>
            <person name="Guo L."/>
            <person name="Ye K."/>
            <person name="Wang L."/>
        </authorList>
    </citation>
    <scope>NUCLEOTIDE SEQUENCE [LARGE SCALE GENOMIC DNA]</scope>
    <source>
        <strain evidence="2">W13939</strain>
    </source>
</reference>
<dbReference type="RefSeq" id="XP_035341270.1">
    <property type="nucleotide sequence ID" value="XM_035485377.1"/>
</dbReference>
<dbReference type="Pfam" id="PF20174">
    <property type="entry name" value="DUF6540"/>
    <property type="match status" value="1"/>
</dbReference>
<name>A0A7H8QNK9_TALRU</name>
<dbReference type="AlphaFoldDB" id="A0A7H8QNK9"/>
<organism evidence="1 2">
    <name type="scientific">Talaromyces rugulosus</name>
    <name type="common">Penicillium rugulosum</name>
    <dbReference type="NCBI Taxonomy" id="121627"/>
    <lineage>
        <taxon>Eukaryota</taxon>
        <taxon>Fungi</taxon>
        <taxon>Dikarya</taxon>
        <taxon>Ascomycota</taxon>
        <taxon>Pezizomycotina</taxon>
        <taxon>Eurotiomycetes</taxon>
        <taxon>Eurotiomycetidae</taxon>
        <taxon>Eurotiales</taxon>
        <taxon>Trichocomaceae</taxon>
        <taxon>Talaromyces</taxon>
        <taxon>Talaromyces sect. Islandici</taxon>
    </lineage>
</organism>
<accession>A0A7H8QNK9</accession>
<dbReference type="Proteomes" id="UP000509510">
    <property type="component" value="Chromosome I"/>
</dbReference>
<dbReference type="GeneID" id="55989692"/>
<protein>
    <submittedName>
        <fullName evidence="1">Uncharacterized protein</fullName>
    </submittedName>
</protein>
<proteinExistence type="predicted"/>
<dbReference type="KEGG" id="trg:TRUGW13939_02183"/>
<evidence type="ECO:0000313" key="1">
    <source>
        <dbReference type="EMBL" id="QKX55091.1"/>
    </source>
</evidence>
<dbReference type="InterPro" id="IPR046670">
    <property type="entry name" value="DUF6540"/>
</dbReference>
<keyword evidence="2" id="KW-1185">Reference proteome</keyword>